<gene>
    <name evidence="2" type="ORF">FYJ39_08280</name>
</gene>
<name>A0A7X2NKM3_9CLOT</name>
<dbReference type="AlphaFoldDB" id="A0A7X2NKM3"/>
<evidence type="ECO:0000313" key="2">
    <source>
        <dbReference type="EMBL" id="MSS36567.1"/>
    </source>
</evidence>
<dbReference type="Pfam" id="PF10686">
    <property type="entry name" value="YAcAr"/>
    <property type="match status" value="1"/>
</dbReference>
<comment type="caution">
    <text evidence="2">The sequence shown here is derived from an EMBL/GenBank/DDBJ whole genome shotgun (WGS) entry which is preliminary data.</text>
</comment>
<organism evidence="2 3">
    <name type="scientific">Clostridium porci</name>
    <dbReference type="NCBI Taxonomy" id="2605778"/>
    <lineage>
        <taxon>Bacteria</taxon>
        <taxon>Bacillati</taxon>
        <taxon>Bacillota</taxon>
        <taxon>Clostridia</taxon>
        <taxon>Eubacteriales</taxon>
        <taxon>Clostridiaceae</taxon>
        <taxon>Clostridium</taxon>
    </lineage>
</organism>
<dbReference type="Proteomes" id="UP000429958">
    <property type="component" value="Unassembled WGS sequence"/>
</dbReference>
<dbReference type="SUPFAM" id="SSF102405">
    <property type="entry name" value="MCP/YpsA-like"/>
    <property type="match status" value="1"/>
</dbReference>
<evidence type="ECO:0000259" key="1">
    <source>
        <dbReference type="Pfam" id="PF10686"/>
    </source>
</evidence>
<feature type="domain" description="YspA cpYpsA-related SLOG" evidence="1">
    <location>
        <begin position="1"/>
        <end position="72"/>
    </location>
</feature>
<dbReference type="EMBL" id="VUMD01000006">
    <property type="protein sequence ID" value="MSS36567.1"/>
    <property type="molecule type" value="Genomic_DNA"/>
</dbReference>
<sequence length="128" mass="14338">MRVIIAGTRDFNRYELLETEAAALVDWLKSQHPDCTITIVSGGARGADLLGERFARSHKYKLVRFPADWQKYGNHAGPIRNRQMLNYAREAIGVLLAFWDGKSRGTRNMIDIAKDAGIDVHVIPVLGC</sequence>
<reference evidence="2 3" key="1">
    <citation type="submission" date="2019-08" db="EMBL/GenBank/DDBJ databases">
        <title>In-depth cultivation of the pig gut microbiome towards novel bacterial diversity and tailored functional studies.</title>
        <authorList>
            <person name="Wylensek D."/>
            <person name="Hitch T.C.A."/>
            <person name="Clavel T."/>
        </authorList>
    </citation>
    <scope>NUCLEOTIDE SEQUENCE [LARGE SCALE GENOMIC DNA]</scope>
    <source>
        <strain evidence="2 3">WCA-389-WT-23D1</strain>
    </source>
</reference>
<accession>A0A7X2NKM3</accession>
<proteinExistence type="predicted"/>
<evidence type="ECO:0000313" key="3">
    <source>
        <dbReference type="Proteomes" id="UP000429958"/>
    </source>
</evidence>
<protein>
    <submittedName>
        <fullName evidence="2">DUF2493 domain-containing protein</fullName>
    </submittedName>
</protein>
<keyword evidence="3" id="KW-1185">Reference proteome</keyword>
<dbReference type="InterPro" id="IPR019627">
    <property type="entry name" value="YAcAr"/>
</dbReference>